<gene>
    <name evidence="2" type="ORF">D7V20_04255</name>
</gene>
<dbReference type="InterPro" id="IPR052356">
    <property type="entry name" value="Thiol_S-MT"/>
</dbReference>
<dbReference type="Pfam" id="PF08241">
    <property type="entry name" value="Methyltransf_11"/>
    <property type="match status" value="1"/>
</dbReference>
<keyword evidence="2" id="KW-0808">Transferase</keyword>
<accession>A0A3A8EY92</accession>
<dbReference type="GO" id="GO:0032259">
    <property type="term" value="P:methylation"/>
    <property type="evidence" value="ECO:0007669"/>
    <property type="project" value="UniProtKB-KW"/>
</dbReference>
<keyword evidence="3" id="KW-1185">Reference proteome</keyword>
<comment type="caution">
    <text evidence="2">The sequence shown here is derived from an EMBL/GenBank/DDBJ whole genome shotgun (WGS) entry which is preliminary data.</text>
</comment>
<sequence>MLYKFYQQRVFPHLLNQVMQTPSLMQGRAELLSKVRGDVLEIGFGTGLNLPFYQEVEQIYALEPNRDVYDLAKKRVLEAPFHVQHIQASAEKLPFADNSVDSIVSTWTLCSIAELDKALQEIHRVLKPNGILHLIEHVQYQDNKLLKKLQDVLTPVQKVIADGCHLNRNIELELLNANFKFSEKYYFDAEDLPKVGRRMFMARAQKVEMTV</sequence>
<dbReference type="OrthoDB" id="323463at2"/>
<dbReference type="Proteomes" id="UP000280405">
    <property type="component" value="Unassembled WGS sequence"/>
</dbReference>
<dbReference type="PANTHER" id="PTHR45036">
    <property type="entry name" value="METHYLTRANSFERASE LIKE 7B"/>
    <property type="match status" value="1"/>
</dbReference>
<evidence type="ECO:0000313" key="3">
    <source>
        <dbReference type="Proteomes" id="UP000280405"/>
    </source>
</evidence>
<organism evidence="2 3">
    <name type="scientific">Acinetobacter rongchengensis</name>
    <dbReference type="NCBI Taxonomy" id="2419601"/>
    <lineage>
        <taxon>Bacteria</taxon>
        <taxon>Pseudomonadati</taxon>
        <taxon>Pseudomonadota</taxon>
        <taxon>Gammaproteobacteria</taxon>
        <taxon>Moraxellales</taxon>
        <taxon>Moraxellaceae</taxon>
        <taxon>Acinetobacter</taxon>
    </lineage>
</organism>
<dbReference type="Gene3D" id="3.40.50.150">
    <property type="entry name" value="Vaccinia Virus protein VP39"/>
    <property type="match status" value="1"/>
</dbReference>
<dbReference type="CDD" id="cd02440">
    <property type="entry name" value="AdoMet_MTases"/>
    <property type="match status" value="1"/>
</dbReference>
<proteinExistence type="predicted"/>
<dbReference type="SUPFAM" id="SSF53335">
    <property type="entry name" value="S-adenosyl-L-methionine-dependent methyltransferases"/>
    <property type="match status" value="1"/>
</dbReference>
<dbReference type="InterPro" id="IPR029063">
    <property type="entry name" value="SAM-dependent_MTases_sf"/>
</dbReference>
<dbReference type="EMBL" id="RAXT01000004">
    <property type="protein sequence ID" value="RKG39822.1"/>
    <property type="molecule type" value="Genomic_DNA"/>
</dbReference>
<dbReference type="AlphaFoldDB" id="A0A3A8EY92"/>
<keyword evidence="2" id="KW-0489">Methyltransferase</keyword>
<evidence type="ECO:0000259" key="1">
    <source>
        <dbReference type="Pfam" id="PF08241"/>
    </source>
</evidence>
<protein>
    <submittedName>
        <fullName evidence="2">Class I SAM-dependent methyltransferase</fullName>
    </submittedName>
</protein>
<dbReference type="GO" id="GO:0008757">
    <property type="term" value="F:S-adenosylmethionine-dependent methyltransferase activity"/>
    <property type="evidence" value="ECO:0007669"/>
    <property type="project" value="InterPro"/>
</dbReference>
<reference evidence="2 3" key="1">
    <citation type="submission" date="2018-09" db="EMBL/GenBank/DDBJ databases">
        <title>The draft genome of Acinetobacter spp. strains.</title>
        <authorList>
            <person name="Qin J."/>
            <person name="Feng Y."/>
            <person name="Zong Z."/>
        </authorList>
    </citation>
    <scope>NUCLEOTIDE SEQUENCE [LARGE SCALE GENOMIC DNA]</scope>
    <source>
        <strain evidence="2 3">WCHAc060115</strain>
    </source>
</reference>
<dbReference type="PANTHER" id="PTHR45036:SF1">
    <property type="entry name" value="METHYLTRANSFERASE LIKE 7A"/>
    <property type="match status" value="1"/>
</dbReference>
<feature type="domain" description="Methyltransferase type 11" evidence="1">
    <location>
        <begin position="40"/>
        <end position="132"/>
    </location>
</feature>
<name>A0A3A8EY92_9GAMM</name>
<evidence type="ECO:0000313" key="2">
    <source>
        <dbReference type="EMBL" id="RKG39822.1"/>
    </source>
</evidence>
<dbReference type="RefSeq" id="WP_120383092.1">
    <property type="nucleotide sequence ID" value="NZ_RAXT01000004.1"/>
</dbReference>
<dbReference type="InterPro" id="IPR013216">
    <property type="entry name" value="Methyltransf_11"/>
</dbReference>